<comment type="caution">
    <text evidence="8">Lacks conserved residue(s) required for the propagation of feature annotation.</text>
</comment>
<evidence type="ECO:0000313" key="11">
    <source>
        <dbReference type="EMBL" id="PRW59385.1"/>
    </source>
</evidence>
<feature type="domain" description="ATP-grasp fold succinyl-CoA synthetase-type" evidence="10">
    <location>
        <begin position="25"/>
        <end position="158"/>
    </location>
</feature>
<organism evidence="11 12">
    <name type="scientific">Chlorella sorokiniana</name>
    <name type="common">Freshwater green alga</name>
    <dbReference type="NCBI Taxonomy" id="3076"/>
    <lineage>
        <taxon>Eukaryota</taxon>
        <taxon>Viridiplantae</taxon>
        <taxon>Chlorophyta</taxon>
        <taxon>core chlorophytes</taxon>
        <taxon>Trebouxiophyceae</taxon>
        <taxon>Chlorellales</taxon>
        <taxon>Chlorellaceae</taxon>
        <taxon>Chlorella clade</taxon>
        <taxon>Chlorella</taxon>
    </lineage>
</organism>
<dbReference type="GO" id="GO:0004775">
    <property type="term" value="F:succinate-CoA ligase (ADP-forming) activity"/>
    <property type="evidence" value="ECO:0007669"/>
    <property type="project" value="UniProtKB-UniRule"/>
</dbReference>
<accession>A0A2P6TZ96</accession>
<keyword evidence="6 8" id="KW-0547">Nucleotide-binding</keyword>
<dbReference type="EMBL" id="LHPG02000004">
    <property type="protein sequence ID" value="PRW59385.1"/>
    <property type="molecule type" value="Genomic_DNA"/>
</dbReference>
<keyword evidence="7 8" id="KW-0460">Magnesium</keyword>
<keyword evidence="8" id="KW-0067">ATP-binding</keyword>
<evidence type="ECO:0000256" key="4">
    <source>
        <dbReference type="ARBA" id="ARBA00022598"/>
    </source>
</evidence>
<dbReference type="InterPro" id="IPR013815">
    <property type="entry name" value="ATP_grasp_subdomain_1"/>
</dbReference>
<dbReference type="GO" id="GO:0006104">
    <property type="term" value="P:succinyl-CoA metabolic process"/>
    <property type="evidence" value="ECO:0007669"/>
    <property type="project" value="TreeGrafter"/>
</dbReference>
<dbReference type="OrthoDB" id="1552at2759"/>
<dbReference type="PANTHER" id="PTHR11815">
    <property type="entry name" value="SUCCINYL-COA SYNTHETASE BETA CHAIN"/>
    <property type="match status" value="1"/>
</dbReference>
<dbReference type="SUPFAM" id="SSF56059">
    <property type="entry name" value="Glutathione synthetase ATP-binding domain-like"/>
    <property type="match status" value="1"/>
</dbReference>
<dbReference type="EC" id="6.2.1.5" evidence="8"/>
<feature type="binding site" evidence="8">
    <location>
        <position position="254"/>
    </location>
    <ligand>
        <name>Mg(2+)</name>
        <dbReference type="ChEBI" id="CHEBI:18420"/>
    </ligand>
</feature>
<dbReference type="InterPro" id="IPR005809">
    <property type="entry name" value="Succ_CoA_ligase-like_bsu"/>
</dbReference>
<evidence type="ECO:0000256" key="6">
    <source>
        <dbReference type="ARBA" id="ARBA00022741"/>
    </source>
</evidence>
<keyword evidence="8" id="KW-0496">Mitochondrion</keyword>
<dbReference type="InterPro" id="IPR016102">
    <property type="entry name" value="Succinyl-CoA_synth-like"/>
</dbReference>
<comment type="cofactor">
    <cofactor evidence="8">
        <name>Mg(2+)</name>
        <dbReference type="ChEBI" id="CHEBI:18420"/>
    </cofactor>
    <text evidence="8">Binds 1 Mg(2+) ion per subunit.</text>
</comment>
<feature type="binding site" evidence="8">
    <location>
        <begin position="375"/>
        <end position="377"/>
    </location>
    <ligand>
        <name>substrate</name>
        <note>ligand shared with subunit alpha</note>
    </ligand>
</feature>
<dbReference type="UniPathway" id="UPA00223">
    <property type="reaction ID" value="UER00999"/>
</dbReference>
<dbReference type="STRING" id="3076.A0A2P6TZ96"/>
<reference evidence="11 12" key="1">
    <citation type="journal article" date="2018" name="Plant J.">
        <title>Genome sequences of Chlorella sorokiniana UTEX 1602 and Micractinium conductrix SAG 241.80: implications to maltose excretion by a green alga.</title>
        <authorList>
            <person name="Arriola M.B."/>
            <person name="Velmurugan N."/>
            <person name="Zhang Y."/>
            <person name="Plunkett M.H."/>
            <person name="Hondzo H."/>
            <person name="Barney B.M."/>
        </authorList>
    </citation>
    <scope>NUCLEOTIDE SEQUENCE [LARGE SCALE GENOMIC DNA]</scope>
    <source>
        <strain evidence="12">UTEX 1602</strain>
    </source>
</reference>
<dbReference type="InterPro" id="IPR013650">
    <property type="entry name" value="ATP-grasp_succ-CoA_synth-type"/>
</dbReference>
<keyword evidence="5 8" id="KW-0479">Metal-binding</keyword>
<feature type="domain" description="ATP-grasp fold succinyl-CoA synthetase-type" evidence="10">
    <location>
        <begin position="168"/>
        <end position="257"/>
    </location>
</feature>
<evidence type="ECO:0000256" key="3">
    <source>
        <dbReference type="ARBA" id="ARBA00022532"/>
    </source>
</evidence>
<comment type="pathway">
    <text evidence="1 8">Carbohydrate metabolism; tricarboxylic acid cycle; succinate from succinyl-CoA (ligase route): step 1/1.</text>
</comment>
<name>A0A2P6TZ96_CHLSO</name>
<gene>
    <name evidence="11" type="ORF">C2E21_2627</name>
</gene>
<comment type="catalytic activity">
    <reaction evidence="8">
        <text>succinate + ATP + CoA = succinyl-CoA + ADP + phosphate</text>
        <dbReference type="Rhea" id="RHEA:17661"/>
        <dbReference type="ChEBI" id="CHEBI:30031"/>
        <dbReference type="ChEBI" id="CHEBI:30616"/>
        <dbReference type="ChEBI" id="CHEBI:43474"/>
        <dbReference type="ChEBI" id="CHEBI:57287"/>
        <dbReference type="ChEBI" id="CHEBI:57292"/>
        <dbReference type="ChEBI" id="CHEBI:456216"/>
        <dbReference type="EC" id="6.2.1.5"/>
    </reaction>
</comment>
<dbReference type="GO" id="GO:0005739">
    <property type="term" value="C:mitochondrion"/>
    <property type="evidence" value="ECO:0007669"/>
    <property type="project" value="UniProtKB-SubCell"/>
</dbReference>
<evidence type="ECO:0000259" key="10">
    <source>
        <dbReference type="Pfam" id="PF08442"/>
    </source>
</evidence>
<protein>
    <recommendedName>
        <fullName evidence="8">Succinate--CoA ligase [ADP-forming] subunit beta, mitochondrial</fullName>
        <ecNumber evidence="8">6.2.1.5</ecNumber>
    </recommendedName>
    <alternativeName>
        <fullName evidence="8">Succinyl-CoA synthetase beta chain</fullName>
        <shortName evidence="8">SCS-beta</shortName>
    </alternativeName>
</protein>
<dbReference type="GO" id="GO:0000287">
    <property type="term" value="F:magnesium ion binding"/>
    <property type="evidence" value="ECO:0007669"/>
    <property type="project" value="UniProtKB-UniRule"/>
</dbReference>
<comment type="caution">
    <text evidence="11">The sequence shown here is derived from an EMBL/GenBank/DDBJ whole genome shotgun (WGS) entry which is preliminary data.</text>
</comment>
<sequence>MLRAVGREVVKRSRALQLQQQRFLNVHEYQGAQIMSEYGVNVPPGIPVFKVDQVAAAAKKMADDAGEVVVKSQILAGGRGLGEFTNGLQGGVHICKVEEAPALAAKMLGGTLVTKQTGPKGKPVNTLYIAHKMKLKREMYFALLLDRKSAGPVMIGCSEVWGFGPLLLLLDRKSAGPVMIGCSEGGTSIEDLAEKFPDKIVKIPIDIRTGITDAQAMQMVEGLKVQTDKQAAAEQIKGLYRLFCDKDCTMVEVNPLAETDKELVAADAKLGFDDNASFRQQELFAMRDESQEDSREVAAAKYDLNYIGLDGSIGCMVNGAGLAMATMDIIKLRGGSPANFLDVGGNASEDQVVAAFKILTSDPQVKAILVNIFGGIMRCDVIASGIVNAAKQVGVKVPLIVRLEGTNVERGKEILRTSGMDLITANDLDDAAHKAVCSILPECDESSLKRKI</sequence>
<comment type="function">
    <text evidence="8">Succinyl-CoA synthetase functions in the citric acid cycle (TCA), coupling the hydrolysis of succinyl-CoA to the synthesis of ATP and thus represents the only step of substrate-level phosphorylation in the TCA. The beta subunit provides nucleotide specificity of the enzyme and binds the substrate succinate, while the binding sites for coenzyme A and phosphate are found in the alpha subunit.</text>
</comment>
<evidence type="ECO:0000256" key="7">
    <source>
        <dbReference type="ARBA" id="ARBA00022842"/>
    </source>
</evidence>
<dbReference type="Proteomes" id="UP000239899">
    <property type="component" value="Unassembled WGS sequence"/>
</dbReference>
<comment type="subcellular location">
    <subcellularLocation>
        <location evidence="8">Mitochondrion</location>
    </subcellularLocation>
</comment>
<dbReference type="Pfam" id="PF00549">
    <property type="entry name" value="Ligase_CoA"/>
    <property type="match status" value="1"/>
</dbReference>
<keyword evidence="12" id="KW-1185">Reference proteome</keyword>
<dbReference type="SUPFAM" id="SSF52210">
    <property type="entry name" value="Succinyl-CoA synthetase domains"/>
    <property type="match status" value="1"/>
</dbReference>
<comment type="subunit">
    <text evidence="2">Heterooctamer of 4 alpha and 4 beta chains.</text>
</comment>
<keyword evidence="4 8" id="KW-0436">Ligase</keyword>
<dbReference type="AlphaFoldDB" id="A0A2P6TZ96"/>
<dbReference type="PROSITE" id="PS01217">
    <property type="entry name" value="SUCCINYL_COA_LIG_3"/>
    <property type="match status" value="1"/>
</dbReference>
<evidence type="ECO:0000256" key="1">
    <source>
        <dbReference type="ARBA" id="ARBA00005064"/>
    </source>
</evidence>
<dbReference type="HAMAP" id="MF_00558">
    <property type="entry name" value="Succ_CoA_beta"/>
    <property type="match status" value="1"/>
</dbReference>
<evidence type="ECO:0000256" key="5">
    <source>
        <dbReference type="ARBA" id="ARBA00022723"/>
    </source>
</evidence>
<dbReference type="FunFam" id="3.30.470.20:FF:000002">
    <property type="entry name" value="Succinate--CoA ligase [ADP-forming] subunit beta"/>
    <property type="match status" value="1"/>
</dbReference>
<evidence type="ECO:0000313" key="12">
    <source>
        <dbReference type="Proteomes" id="UP000239899"/>
    </source>
</evidence>
<comment type="subunit">
    <text evidence="8">Heterodimer of an alpha and a beta subunit.</text>
</comment>
<dbReference type="PIRSF" id="PIRSF001554">
    <property type="entry name" value="SucCS_beta"/>
    <property type="match status" value="1"/>
</dbReference>
<dbReference type="GO" id="GO:0042709">
    <property type="term" value="C:succinate-CoA ligase complex"/>
    <property type="evidence" value="ECO:0007669"/>
    <property type="project" value="TreeGrafter"/>
</dbReference>
<feature type="binding site" evidence="8">
    <location>
        <position position="267"/>
    </location>
    <ligand>
        <name>Mg(2+)</name>
        <dbReference type="ChEBI" id="CHEBI:18420"/>
    </ligand>
</feature>
<comment type="similarity">
    <text evidence="8">Belongs to the succinate/malate CoA ligase beta subunit family.</text>
</comment>
<dbReference type="Gene3D" id="3.40.50.261">
    <property type="entry name" value="Succinyl-CoA synthetase domains"/>
    <property type="match status" value="1"/>
</dbReference>
<dbReference type="Pfam" id="PF08442">
    <property type="entry name" value="ATP-grasp_2"/>
    <property type="match status" value="2"/>
</dbReference>
<proteinExistence type="inferred from homology"/>
<dbReference type="Gene3D" id="3.30.470.20">
    <property type="entry name" value="ATP-grasp fold, B domain"/>
    <property type="match status" value="1"/>
</dbReference>
<dbReference type="InterPro" id="IPR017866">
    <property type="entry name" value="Succ-CoA_synthase_bsu_CS"/>
</dbReference>
<dbReference type="FunFam" id="3.40.50.261:FF:000001">
    <property type="entry name" value="Succinate--CoA ligase [ADP-forming] subunit beta"/>
    <property type="match status" value="1"/>
</dbReference>
<feature type="binding site" evidence="8">
    <location>
        <position position="318"/>
    </location>
    <ligand>
        <name>substrate</name>
        <note>ligand shared with subunit alpha</note>
    </ligand>
</feature>
<dbReference type="PANTHER" id="PTHR11815:SF10">
    <property type="entry name" value="SUCCINATE--COA LIGASE [GDP-FORMING] SUBUNIT BETA, MITOCHONDRIAL"/>
    <property type="match status" value="1"/>
</dbReference>
<dbReference type="InterPro" id="IPR005811">
    <property type="entry name" value="SUCC_ACL_C"/>
</dbReference>
<feature type="domain" description="ATP-citrate synthase/succinyl-CoA ligase C-terminal" evidence="9">
    <location>
        <begin position="316"/>
        <end position="436"/>
    </location>
</feature>
<feature type="binding site" evidence="8">
    <location>
        <begin position="78"/>
        <end position="80"/>
    </location>
    <ligand>
        <name>ATP</name>
        <dbReference type="ChEBI" id="CHEBI:30616"/>
    </ligand>
</feature>
<evidence type="ECO:0000256" key="8">
    <source>
        <dbReference type="HAMAP-Rule" id="MF_03219"/>
    </source>
</evidence>
<feature type="binding site" evidence="8">
    <location>
        <position position="71"/>
    </location>
    <ligand>
        <name>ATP</name>
        <dbReference type="ChEBI" id="CHEBI:30616"/>
    </ligand>
</feature>
<keyword evidence="3 8" id="KW-0816">Tricarboxylic acid cycle</keyword>
<dbReference type="GO" id="GO:0006099">
    <property type="term" value="P:tricarboxylic acid cycle"/>
    <property type="evidence" value="ECO:0007669"/>
    <property type="project" value="UniProtKB-UniRule"/>
</dbReference>
<dbReference type="Gene3D" id="3.30.1490.20">
    <property type="entry name" value="ATP-grasp fold, A domain"/>
    <property type="match status" value="1"/>
</dbReference>
<evidence type="ECO:0000256" key="2">
    <source>
        <dbReference type="ARBA" id="ARBA00011412"/>
    </source>
</evidence>
<evidence type="ECO:0000259" key="9">
    <source>
        <dbReference type="Pfam" id="PF00549"/>
    </source>
</evidence>
<dbReference type="GO" id="GO:0005524">
    <property type="term" value="F:ATP binding"/>
    <property type="evidence" value="ECO:0007669"/>
    <property type="project" value="UniProtKB-UniRule"/>
</dbReference>